<feature type="compositionally biased region" description="Low complexity" evidence="8">
    <location>
        <begin position="146"/>
        <end position="158"/>
    </location>
</feature>
<feature type="compositionally biased region" description="Low complexity" evidence="8">
    <location>
        <begin position="1103"/>
        <end position="1113"/>
    </location>
</feature>
<dbReference type="InterPro" id="IPR001060">
    <property type="entry name" value="FCH_dom"/>
</dbReference>
<feature type="region of interest" description="Disordered" evidence="8">
    <location>
        <begin position="839"/>
        <end position="893"/>
    </location>
</feature>
<comment type="subcellular location">
    <subcellularLocation>
        <location evidence="1">Cell membrane</location>
    </subcellularLocation>
    <subcellularLocation>
        <location evidence="2">Cytoplasm</location>
    </subcellularLocation>
</comment>
<feature type="domain" description="REM-1" evidence="10">
    <location>
        <begin position="911"/>
        <end position="988"/>
    </location>
</feature>
<dbReference type="PANTHER" id="PTHR15735">
    <property type="entry name" value="FCH AND DOUBLE SH3 DOMAINS PROTEIN"/>
    <property type="match status" value="1"/>
</dbReference>
<feature type="compositionally biased region" description="Low complexity" evidence="8">
    <location>
        <begin position="1001"/>
        <end position="1030"/>
    </location>
</feature>
<comment type="similarity">
    <text evidence="3">Belongs to the FNBP1 family.</text>
</comment>
<dbReference type="PROSITE" id="PS51741">
    <property type="entry name" value="F_BAR"/>
    <property type="match status" value="1"/>
</dbReference>
<feature type="compositionally biased region" description="Low complexity" evidence="8">
    <location>
        <begin position="876"/>
        <end position="886"/>
    </location>
</feature>
<dbReference type="InterPro" id="IPR027267">
    <property type="entry name" value="AH/BAR_dom_sf"/>
</dbReference>
<evidence type="ECO:0000259" key="9">
    <source>
        <dbReference type="PROSITE" id="PS51741"/>
    </source>
</evidence>
<evidence type="ECO:0000256" key="6">
    <source>
        <dbReference type="ARBA" id="ARBA00023136"/>
    </source>
</evidence>
<accession>A0A914GVF5</accession>
<feature type="compositionally biased region" description="Polar residues" evidence="8">
    <location>
        <begin position="1123"/>
        <end position="1133"/>
    </location>
</feature>
<feature type="compositionally biased region" description="Low complexity" evidence="8">
    <location>
        <begin position="1073"/>
        <end position="1082"/>
    </location>
</feature>
<dbReference type="Pfam" id="PF25610">
    <property type="entry name" value="HR1_TOCA"/>
    <property type="match status" value="1"/>
</dbReference>
<feature type="compositionally biased region" description="Gly residues" evidence="8">
    <location>
        <begin position="853"/>
        <end position="865"/>
    </location>
</feature>
<feature type="domain" description="F-BAR" evidence="9">
    <location>
        <begin position="542"/>
        <end position="805"/>
    </location>
</feature>
<feature type="region of interest" description="Disordered" evidence="8">
    <location>
        <begin position="276"/>
        <end position="322"/>
    </location>
</feature>
<reference evidence="12" key="1">
    <citation type="submission" date="2022-11" db="UniProtKB">
        <authorList>
            <consortium name="WormBaseParasite"/>
        </authorList>
    </citation>
    <scope>IDENTIFICATION</scope>
</reference>
<evidence type="ECO:0000256" key="1">
    <source>
        <dbReference type="ARBA" id="ARBA00004236"/>
    </source>
</evidence>
<evidence type="ECO:0000256" key="3">
    <source>
        <dbReference type="ARBA" id="ARBA00009426"/>
    </source>
</evidence>
<dbReference type="CDD" id="cd11619">
    <property type="entry name" value="HR1_CIP4-like"/>
    <property type="match status" value="1"/>
</dbReference>
<feature type="compositionally biased region" description="Basic residues" evidence="8">
    <location>
        <begin position="79"/>
        <end position="90"/>
    </location>
</feature>
<dbReference type="WBParaSite" id="Gr19_v10_g11709.t1">
    <property type="protein sequence ID" value="Gr19_v10_g11709.t1"/>
    <property type="gene ID" value="Gr19_v10_g11709"/>
</dbReference>
<keyword evidence="11" id="KW-1185">Reference proteome</keyword>
<evidence type="ECO:0000256" key="8">
    <source>
        <dbReference type="SAM" id="MobiDB-lite"/>
    </source>
</evidence>
<dbReference type="GO" id="GO:0005737">
    <property type="term" value="C:cytoplasm"/>
    <property type="evidence" value="ECO:0007669"/>
    <property type="project" value="UniProtKB-SubCell"/>
</dbReference>
<feature type="compositionally biased region" description="Polar residues" evidence="8">
    <location>
        <begin position="1063"/>
        <end position="1072"/>
    </location>
</feature>
<keyword evidence="7" id="KW-0175">Coiled coil</keyword>
<evidence type="ECO:0000256" key="4">
    <source>
        <dbReference type="ARBA" id="ARBA00022475"/>
    </source>
</evidence>
<name>A0A914GVF5_GLORO</name>
<feature type="region of interest" description="Disordered" evidence="8">
    <location>
        <begin position="46"/>
        <end position="98"/>
    </location>
</feature>
<feature type="compositionally biased region" description="Low complexity" evidence="8">
    <location>
        <begin position="46"/>
        <end position="57"/>
    </location>
</feature>
<dbReference type="InterPro" id="IPR057870">
    <property type="entry name" value="HR1_TOCA"/>
</dbReference>
<organism evidence="11 12">
    <name type="scientific">Globodera rostochiensis</name>
    <name type="common">Golden nematode worm</name>
    <name type="synonym">Heterodera rostochiensis</name>
    <dbReference type="NCBI Taxonomy" id="31243"/>
    <lineage>
        <taxon>Eukaryota</taxon>
        <taxon>Metazoa</taxon>
        <taxon>Ecdysozoa</taxon>
        <taxon>Nematoda</taxon>
        <taxon>Chromadorea</taxon>
        <taxon>Rhabditida</taxon>
        <taxon>Tylenchina</taxon>
        <taxon>Tylenchomorpha</taxon>
        <taxon>Tylenchoidea</taxon>
        <taxon>Heteroderidae</taxon>
        <taxon>Heteroderinae</taxon>
        <taxon>Globodera</taxon>
    </lineage>
</organism>
<dbReference type="GO" id="GO:0007165">
    <property type="term" value="P:signal transduction"/>
    <property type="evidence" value="ECO:0007669"/>
    <property type="project" value="InterPro"/>
</dbReference>
<feature type="region of interest" description="Disordered" evidence="8">
    <location>
        <begin position="358"/>
        <end position="382"/>
    </location>
</feature>
<dbReference type="Gene3D" id="1.20.1270.60">
    <property type="entry name" value="Arfaptin homology (AH) domain/BAR domain"/>
    <property type="match status" value="1"/>
</dbReference>
<dbReference type="Gene3D" id="6.10.140.470">
    <property type="match status" value="1"/>
</dbReference>
<feature type="region of interest" description="Disordered" evidence="8">
    <location>
        <begin position="1096"/>
        <end position="1137"/>
    </location>
</feature>
<feature type="compositionally biased region" description="Low complexity" evidence="8">
    <location>
        <begin position="371"/>
        <end position="380"/>
    </location>
</feature>
<sequence>MNGHGETTIATIAAAQQKHYRRPQAVVGGEEQQQQLQQKQHYYLSNCNNSNNSRSKNVFQSVHHHHQQHNPSLVQPQQHHNHQHRQHQKRQQQQQHQQYQLLHGNQMQYYHQLPIIVNGQQQQQQHQNGSGGDGLMRVGGAGGGFASSSTTSSSPSSSSTAAAAIIVVDPPRPPFIPKKPVLNNGNSAAVDEHPQRHNRIYAQANGDCENSGGGGAVNGGAAMALFDDCSNGTKITQTTITYIGGAAAATAAATAVGLRRTKSPATVMATDIEQYNNGGGAADPKNFWNGSELNGKEQHNNNENNNNNNNSSNRSSFGTDSSFSAGSTVVAADQGLHYSVTGMGTIGAGLANNSTLSSNNINGMEKPAATNSSSSSSNSNRVQRRLSLVGGISVKLPDYQRPPISSFGCTTGGQGREGRIYATAGFVANENAKKISTLSSSSVIDRSTAATNGIFGLKSAAATSQMCLNGAGSDGKSTLSRRAQKLAQKAAHKLTIGSLSSELSSSASALYSLFTSSAENGVAANGRSVGTAELGIYAESYLGTSQHFYHDKAPVVSAHTSRGIDFLERFGQFAKERALIEEEYAAKLKSLAKRSRGKKTEDDESKMYTTTMAFLTMLGEIESLASQHEVIGERLRNDLCPQLVEKCRQLRAMRKKQYQDFEMMEKHLQARVDELAKQKKNYEKAHLDAQGAHVKCAKADKNLHLSRIELERAKTNVNTKNAICEQSKQNYAAQLGATNQAKFDHYNVILPQLLEDMRQLDVERIEFSKKAMLDCVASETSVLNIIQRCYSDMNTAIGTINPNRDTLAVVEQTKTGFAHPLDFQFEDLGDPADILLDGTESFDGSTLRRQPGQGKGANGKGGGGVPRKHSLKLFSNSNNGKTNGSAGTNGGGGGGGGGGTCGANTGGEYGTLPPQQRCRKIQQKLEELEAELNIKDQSQAGMQRMHVAYTQNPQLGNPAKVAEQLLQNQQEMHTLQTQIQRFKELLQSAQGELNQPLGGNPHQHQAAQQQMHNAAATTTTTSSSSPSSSPRGSIGNVAGKLKNGQQHHHGGRLNGGGPPQMGSAEQQQQQHRASSYSEASSISSADGSMMMLSASFNGGPGASGTAARTTSGTIYPQLPPMSTHPQQHQQMNGGINGTAAGAVLHQSASGTTLSSSGAANCASAVAAPNISSSSFCSATAAAAGSAPAPPCQQHVPYVDTGSGDFYEECDTSAAAAANGCPVPQQQSDIVLGTAIAMYAYDAAPDEVGGTTISMRDGDELLLLGARRGRRLDAGAAHAVKRRRLCAVQLFGVQMLLQFVQTNQESRFYNEMPEIEKCHFSSLNFNPCSTLCHLNPKI</sequence>
<feature type="compositionally biased region" description="Gly residues" evidence="8">
    <location>
        <begin position="129"/>
        <end position="145"/>
    </location>
</feature>
<feature type="compositionally biased region" description="Low complexity" evidence="8">
    <location>
        <begin position="119"/>
        <end position="128"/>
    </location>
</feature>
<evidence type="ECO:0000256" key="2">
    <source>
        <dbReference type="ARBA" id="ARBA00004496"/>
    </source>
</evidence>
<feature type="compositionally biased region" description="Low complexity" evidence="8">
    <location>
        <begin position="301"/>
        <end position="316"/>
    </location>
</feature>
<evidence type="ECO:0000256" key="5">
    <source>
        <dbReference type="ARBA" id="ARBA00022490"/>
    </source>
</evidence>
<dbReference type="Proteomes" id="UP000887572">
    <property type="component" value="Unplaced"/>
</dbReference>
<protein>
    <submittedName>
        <fullName evidence="12">Uncharacterized protein</fullName>
    </submittedName>
</protein>
<evidence type="ECO:0000313" key="11">
    <source>
        <dbReference type="Proteomes" id="UP000887572"/>
    </source>
</evidence>
<keyword evidence="4" id="KW-1003">Cell membrane</keyword>
<feature type="region of interest" description="Disordered" evidence="8">
    <location>
        <begin position="119"/>
        <end position="158"/>
    </location>
</feature>
<feature type="region of interest" description="Disordered" evidence="8">
    <location>
        <begin position="992"/>
        <end position="1082"/>
    </location>
</feature>
<dbReference type="PROSITE" id="PS51860">
    <property type="entry name" value="REM_1"/>
    <property type="match status" value="1"/>
</dbReference>
<keyword evidence="5" id="KW-0963">Cytoplasm</keyword>
<evidence type="ECO:0000256" key="7">
    <source>
        <dbReference type="PROSITE-ProRule" id="PRU01077"/>
    </source>
</evidence>
<dbReference type="Pfam" id="PF00611">
    <property type="entry name" value="FCH"/>
    <property type="match status" value="1"/>
</dbReference>
<dbReference type="InterPro" id="IPR031160">
    <property type="entry name" value="F_BAR_dom"/>
</dbReference>
<dbReference type="InterPro" id="IPR011072">
    <property type="entry name" value="HR1_rho-bd"/>
</dbReference>
<dbReference type="SUPFAM" id="SSF103657">
    <property type="entry name" value="BAR/IMD domain-like"/>
    <property type="match status" value="1"/>
</dbReference>
<evidence type="ECO:0000313" key="12">
    <source>
        <dbReference type="WBParaSite" id="Gr19_v10_g11709.t1"/>
    </source>
</evidence>
<proteinExistence type="inferred from homology"/>
<evidence type="ECO:0000259" key="10">
    <source>
        <dbReference type="PROSITE" id="PS51860"/>
    </source>
</evidence>
<dbReference type="PANTHER" id="PTHR15735:SF12">
    <property type="entry name" value="CDC42-INTERACTING PROTEIN 4, ISOFORM B"/>
    <property type="match status" value="1"/>
</dbReference>
<dbReference type="SMART" id="SM00055">
    <property type="entry name" value="FCH"/>
    <property type="match status" value="1"/>
</dbReference>
<dbReference type="GO" id="GO:0005886">
    <property type="term" value="C:plasma membrane"/>
    <property type="evidence" value="ECO:0007669"/>
    <property type="project" value="UniProtKB-SubCell"/>
</dbReference>
<keyword evidence="6" id="KW-0472">Membrane</keyword>